<dbReference type="EMBL" id="PKSM01000330">
    <property type="protein sequence ID" value="POV97525.1"/>
    <property type="molecule type" value="Genomic_DNA"/>
</dbReference>
<evidence type="ECO:0000313" key="2">
    <source>
        <dbReference type="Proteomes" id="UP000238274"/>
    </source>
</evidence>
<sequence length="233" mass="25483">MARFIIDRDFPLLQGPDVLCFTGKFVHELGPIPEWGIAPVNDQPSNLSVVKTSGTLTPGIKYSFISLSTYDGTPPRLHASNTYDIAGQIIGFDSQGHPNFSFPAGDQRTTKFGFLLKDRPRIIISGVGTITHVSHQSNQNDDDPIIIELDVKHHGNPASREFSITQCILNPHSIELPNNVEIVEGSHIYFKGAYDGVLRPSRKLIIEPFTVIVDEAGITADLTDTSDDGSSTN</sequence>
<reference evidence="2" key="3">
    <citation type="journal article" date="2018" name="Mol. Plant Microbe Interact.">
        <title>Genome sequence resources for the wheat stripe rust pathogen (Puccinia striiformis f. sp. tritici) and the barley stripe rust pathogen (Puccinia striiformis f. sp. hordei).</title>
        <authorList>
            <person name="Xia C."/>
            <person name="Wang M."/>
            <person name="Yin C."/>
            <person name="Cornejo O.E."/>
            <person name="Hulbert S.H."/>
            <person name="Chen X."/>
        </authorList>
    </citation>
    <scope>NUCLEOTIDE SEQUENCE [LARGE SCALE GENOMIC DNA]</scope>
    <source>
        <strain evidence="2">93TX-2</strain>
    </source>
</reference>
<organism evidence="1 2">
    <name type="scientific">Puccinia striiformis</name>
    <dbReference type="NCBI Taxonomy" id="27350"/>
    <lineage>
        <taxon>Eukaryota</taxon>
        <taxon>Fungi</taxon>
        <taxon>Dikarya</taxon>
        <taxon>Basidiomycota</taxon>
        <taxon>Pucciniomycotina</taxon>
        <taxon>Pucciniomycetes</taxon>
        <taxon>Pucciniales</taxon>
        <taxon>Pucciniaceae</taxon>
        <taxon>Puccinia</taxon>
    </lineage>
</organism>
<dbReference type="VEuPathDB" id="FungiDB:PSTT_08483"/>
<reference evidence="1 2" key="1">
    <citation type="submission" date="2017-12" db="EMBL/GenBank/DDBJ databases">
        <title>Gene loss provides genomic basis for host adaptation in cereal stripe rust fungi.</title>
        <authorList>
            <person name="Xia C."/>
        </authorList>
    </citation>
    <scope>NUCLEOTIDE SEQUENCE [LARGE SCALE GENOMIC DNA]</scope>
    <source>
        <strain evidence="1 2">93TX-2</strain>
    </source>
</reference>
<proteinExistence type="predicted"/>
<protein>
    <submittedName>
        <fullName evidence="1">Uncharacterized protein</fullName>
    </submittedName>
</protein>
<reference evidence="2" key="2">
    <citation type="journal article" date="2018" name="BMC Genomics">
        <title>Genomic insights into host adaptation between the wheat stripe rust pathogen (Puccinia striiformis f. sp. tritici) and the barley stripe rust pathogen (Puccinia striiformis f. sp. hordei).</title>
        <authorList>
            <person name="Xia C."/>
            <person name="Wang M."/>
            <person name="Yin C."/>
            <person name="Cornejo O.E."/>
            <person name="Hulbert S.H."/>
            <person name="Chen X."/>
        </authorList>
    </citation>
    <scope>NUCLEOTIDE SEQUENCE [LARGE SCALE GENOMIC DNA]</scope>
    <source>
        <strain evidence="2">93TX-2</strain>
    </source>
</reference>
<keyword evidence="2" id="KW-1185">Reference proteome</keyword>
<dbReference type="Proteomes" id="UP000238274">
    <property type="component" value="Unassembled WGS sequence"/>
</dbReference>
<evidence type="ECO:0000313" key="1">
    <source>
        <dbReference type="EMBL" id="POV97525.1"/>
    </source>
</evidence>
<comment type="caution">
    <text evidence="1">The sequence shown here is derived from an EMBL/GenBank/DDBJ whole genome shotgun (WGS) entry which is preliminary data.</text>
</comment>
<name>A0A2S4UJS4_9BASI</name>
<gene>
    <name evidence="1" type="ORF">PSHT_14531</name>
</gene>
<dbReference type="VEuPathDB" id="FungiDB:PSHT_14531"/>
<dbReference type="AlphaFoldDB" id="A0A2S4UJS4"/>
<accession>A0A2S4UJS4</accession>